<proteinExistence type="predicted"/>
<reference evidence="1 2" key="1">
    <citation type="submission" date="2019-05" db="EMBL/GenBank/DDBJ databases">
        <authorList>
            <person name="Hammer B.W."/>
            <person name="Bultman M.N."/>
            <person name="Callewaert L."/>
            <person name="Holmes X.D."/>
            <person name="Kurz K.E."/>
            <person name="Mukundan A."/>
            <person name="Rutledge M.R."/>
            <person name="Saini P."/>
            <person name="Searly J."/>
            <person name="Butela K.A."/>
            <person name="Garlena R.A."/>
            <person name="Russell D.A."/>
            <person name="Pope W.H."/>
            <person name="Jacobs-Sera D."/>
            <person name="Hatfull G.F."/>
        </authorList>
    </citation>
    <scope>NUCLEOTIDE SEQUENCE [LARGE SCALE GENOMIC DNA]</scope>
</reference>
<gene>
    <name evidence="1" type="primary">97</name>
    <name evidence="1" type="ORF">SEA_ZIKO_97</name>
</gene>
<evidence type="ECO:0000313" key="2">
    <source>
        <dbReference type="Proteomes" id="UP000319202"/>
    </source>
</evidence>
<accession>A0A514A585</accession>
<organism evidence="1 2">
    <name type="scientific">Gordonia phage Ziko</name>
    <dbReference type="NCBI Taxonomy" id="2591193"/>
    <lineage>
        <taxon>Viruses</taxon>
        <taxon>Duplodnaviria</taxon>
        <taxon>Heunggongvirae</taxon>
        <taxon>Uroviricota</taxon>
        <taxon>Caudoviricetes</taxon>
        <taxon>Ronaldovirus</taxon>
        <taxon>Ronaldovirus ronaldo</taxon>
    </lineage>
</organism>
<protein>
    <submittedName>
        <fullName evidence="1">Uncharacterized protein</fullName>
    </submittedName>
</protein>
<name>A0A514A585_9CAUD</name>
<dbReference type="Proteomes" id="UP000319202">
    <property type="component" value="Segment"/>
</dbReference>
<dbReference type="EMBL" id="MK919478">
    <property type="protein sequence ID" value="QDH48435.1"/>
    <property type="molecule type" value="Genomic_DNA"/>
</dbReference>
<sequence length="139" mass="16115">MSKTEWTELGWIDPTKPIKSYDGTFSFSWALPPQPFSQRFIVGEKKEEEMVDDNSTMEAFGRLPEALQLREYEDLMELPVGAMVMDIELDIMVRRDDDDFPFEQVGGEFDGTNIDLDSILDWLPCKLIHHPDWWPGNGE</sequence>
<evidence type="ECO:0000313" key="1">
    <source>
        <dbReference type="EMBL" id="QDH48435.1"/>
    </source>
</evidence>